<proteinExistence type="predicted"/>
<protein>
    <submittedName>
        <fullName evidence="3">Uncharacterized protein</fullName>
    </submittedName>
</protein>
<evidence type="ECO:0000313" key="4">
    <source>
        <dbReference type="Proteomes" id="UP001202961"/>
    </source>
</evidence>
<reference evidence="3 4" key="1">
    <citation type="journal article" date="2022" name="Syst. Appl. Microbiol.">
        <title>Rhodopirellula aestuarii sp. nov., a novel member of the genus Rhodopirellula isolated from brackish sediments collected in the Tagus River estuary, Portugal.</title>
        <authorList>
            <person name="Vitorino I.R."/>
            <person name="Klimek D."/>
            <person name="Calusinska M."/>
            <person name="Lobo-da-Cunha A."/>
            <person name="Vasconcelos V."/>
            <person name="Lage O.M."/>
        </authorList>
    </citation>
    <scope>NUCLEOTIDE SEQUENCE [LARGE SCALE GENOMIC DNA]</scope>
    <source>
        <strain evidence="3 4">ICT_H3.1</strain>
    </source>
</reference>
<organism evidence="3 4">
    <name type="scientific">Aporhodopirellula aestuarii</name>
    <dbReference type="NCBI Taxonomy" id="2950107"/>
    <lineage>
        <taxon>Bacteria</taxon>
        <taxon>Pseudomonadati</taxon>
        <taxon>Planctomycetota</taxon>
        <taxon>Planctomycetia</taxon>
        <taxon>Pirellulales</taxon>
        <taxon>Pirellulaceae</taxon>
        <taxon>Aporhodopirellula</taxon>
    </lineage>
</organism>
<keyword evidence="2" id="KW-0472">Membrane</keyword>
<gene>
    <name evidence="3" type="ORF">NB063_22450</name>
</gene>
<sequence>MNESTGHPQPDATQNSISTEPPSVDSETRDDVVFESPRSIAPVAQLSTRGLFLALAAVCLFPLITLSAYAIIFGKASEHQLPVNVIVDRRPLPTFDGEKQILEDVVVIENEADFAIPNVTVNLNGQYFLYQDKPLEIGETLVVRQAAFATKSSQRWVPGRYRLTDITVTGKLPSGARGVTEVQY</sequence>
<feature type="transmembrane region" description="Helical" evidence="2">
    <location>
        <begin position="51"/>
        <end position="72"/>
    </location>
</feature>
<feature type="compositionally biased region" description="Polar residues" evidence="1">
    <location>
        <begin position="1"/>
        <end position="21"/>
    </location>
</feature>
<name>A0ABT0U917_9BACT</name>
<evidence type="ECO:0000313" key="3">
    <source>
        <dbReference type="EMBL" id="MCM2373383.1"/>
    </source>
</evidence>
<dbReference type="RefSeq" id="WP_250931127.1">
    <property type="nucleotide sequence ID" value="NZ_JAMQBK010000060.1"/>
</dbReference>
<keyword evidence="2" id="KW-0812">Transmembrane</keyword>
<evidence type="ECO:0000256" key="2">
    <source>
        <dbReference type="SAM" id="Phobius"/>
    </source>
</evidence>
<accession>A0ABT0U917</accession>
<comment type="caution">
    <text evidence="3">The sequence shown here is derived from an EMBL/GenBank/DDBJ whole genome shotgun (WGS) entry which is preliminary data.</text>
</comment>
<evidence type="ECO:0000256" key="1">
    <source>
        <dbReference type="SAM" id="MobiDB-lite"/>
    </source>
</evidence>
<dbReference type="Proteomes" id="UP001202961">
    <property type="component" value="Unassembled WGS sequence"/>
</dbReference>
<feature type="region of interest" description="Disordered" evidence="1">
    <location>
        <begin position="1"/>
        <end position="31"/>
    </location>
</feature>
<keyword evidence="4" id="KW-1185">Reference proteome</keyword>
<keyword evidence="2" id="KW-1133">Transmembrane helix</keyword>
<dbReference type="EMBL" id="JAMQBK010000060">
    <property type="protein sequence ID" value="MCM2373383.1"/>
    <property type="molecule type" value="Genomic_DNA"/>
</dbReference>